<proteinExistence type="predicted"/>
<organism evidence="1 2">
    <name type="scientific">Nephila pilipes</name>
    <name type="common">Giant wood spider</name>
    <name type="synonym">Nephila maculata</name>
    <dbReference type="NCBI Taxonomy" id="299642"/>
    <lineage>
        <taxon>Eukaryota</taxon>
        <taxon>Metazoa</taxon>
        <taxon>Ecdysozoa</taxon>
        <taxon>Arthropoda</taxon>
        <taxon>Chelicerata</taxon>
        <taxon>Arachnida</taxon>
        <taxon>Araneae</taxon>
        <taxon>Araneomorphae</taxon>
        <taxon>Entelegynae</taxon>
        <taxon>Araneoidea</taxon>
        <taxon>Nephilidae</taxon>
        <taxon>Nephila</taxon>
    </lineage>
</organism>
<dbReference type="Proteomes" id="UP000887013">
    <property type="component" value="Unassembled WGS sequence"/>
</dbReference>
<name>A0A8X6PXF7_NEPPI</name>
<evidence type="ECO:0000313" key="2">
    <source>
        <dbReference type="Proteomes" id="UP000887013"/>
    </source>
</evidence>
<protein>
    <submittedName>
        <fullName evidence="1">Uncharacterized protein</fullName>
    </submittedName>
</protein>
<evidence type="ECO:0000313" key="1">
    <source>
        <dbReference type="EMBL" id="GFT88500.1"/>
    </source>
</evidence>
<gene>
    <name evidence="1" type="ORF">NPIL_113661</name>
</gene>
<dbReference type="AlphaFoldDB" id="A0A8X6PXF7"/>
<reference evidence="1" key="1">
    <citation type="submission" date="2020-08" db="EMBL/GenBank/DDBJ databases">
        <title>Multicomponent nature underlies the extraordinary mechanical properties of spider dragline silk.</title>
        <authorList>
            <person name="Kono N."/>
            <person name="Nakamura H."/>
            <person name="Mori M."/>
            <person name="Yoshida Y."/>
            <person name="Ohtoshi R."/>
            <person name="Malay A.D."/>
            <person name="Moran D.A.P."/>
            <person name="Tomita M."/>
            <person name="Numata K."/>
            <person name="Arakawa K."/>
        </authorList>
    </citation>
    <scope>NUCLEOTIDE SEQUENCE</scope>
</reference>
<keyword evidence="2" id="KW-1185">Reference proteome</keyword>
<comment type="caution">
    <text evidence="1">The sequence shown here is derived from an EMBL/GenBank/DDBJ whole genome shotgun (WGS) entry which is preliminary data.</text>
</comment>
<sequence length="67" mass="7974">MPCPVLGWVAKDYVLVVRKEINELYSFSSLTHRVEYARAKDLYEKENLTHLKRNRVPKIKARAFRLL</sequence>
<dbReference type="EMBL" id="BMAW01024593">
    <property type="protein sequence ID" value="GFT88500.1"/>
    <property type="molecule type" value="Genomic_DNA"/>
</dbReference>
<accession>A0A8X6PXF7</accession>